<organism evidence="5 6">
    <name type="scientific">Streptosporangium longisporum</name>
    <dbReference type="NCBI Taxonomy" id="46187"/>
    <lineage>
        <taxon>Bacteria</taxon>
        <taxon>Bacillati</taxon>
        <taxon>Actinomycetota</taxon>
        <taxon>Actinomycetes</taxon>
        <taxon>Streptosporangiales</taxon>
        <taxon>Streptosporangiaceae</taxon>
        <taxon>Streptosporangium</taxon>
    </lineage>
</organism>
<evidence type="ECO:0000313" key="5">
    <source>
        <dbReference type="EMBL" id="GAA2985534.1"/>
    </source>
</evidence>
<dbReference type="SUPFAM" id="SSF52540">
    <property type="entry name" value="P-loop containing nucleoside triphosphate hydrolases"/>
    <property type="match status" value="1"/>
</dbReference>
<evidence type="ECO:0000256" key="1">
    <source>
        <dbReference type="ARBA" id="ARBA00022741"/>
    </source>
</evidence>
<dbReference type="PANTHER" id="PTHR43423">
    <property type="entry name" value="ABC TRANSPORTER I FAMILY MEMBER 17"/>
    <property type="match status" value="1"/>
</dbReference>
<dbReference type="SMART" id="SM00382">
    <property type="entry name" value="AAA"/>
    <property type="match status" value="1"/>
</dbReference>
<feature type="domain" description="ABC transporter" evidence="4">
    <location>
        <begin position="6"/>
        <end position="224"/>
    </location>
</feature>
<evidence type="ECO:0000256" key="3">
    <source>
        <dbReference type="ARBA" id="ARBA00022967"/>
    </source>
</evidence>
<dbReference type="RefSeq" id="WP_344886829.1">
    <property type="nucleotide sequence ID" value="NZ_BAAAWD010000002.1"/>
</dbReference>
<keyword evidence="1" id="KW-0547">Nucleotide-binding</keyword>
<dbReference type="Gene3D" id="3.40.50.300">
    <property type="entry name" value="P-loop containing nucleotide triphosphate hydrolases"/>
    <property type="match status" value="1"/>
</dbReference>
<reference evidence="5 6" key="1">
    <citation type="journal article" date="2019" name="Int. J. Syst. Evol. Microbiol.">
        <title>The Global Catalogue of Microorganisms (GCM) 10K type strain sequencing project: providing services to taxonomists for standard genome sequencing and annotation.</title>
        <authorList>
            <consortium name="The Broad Institute Genomics Platform"/>
            <consortium name="The Broad Institute Genome Sequencing Center for Infectious Disease"/>
            <person name="Wu L."/>
            <person name="Ma J."/>
        </authorList>
    </citation>
    <scope>NUCLEOTIDE SEQUENCE [LARGE SCALE GENOMIC DNA]</scope>
    <source>
        <strain evidence="5 6">JCM 3106</strain>
    </source>
</reference>
<dbReference type="EMBL" id="BAAAWD010000002">
    <property type="protein sequence ID" value="GAA2985534.1"/>
    <property type="molecule type" value="Genomic_DNA"/>
</dbReference>
<keyword evidence="6" id="KW-1185">Reference proteome</keyword>
<evidence type="ECO:0000256" key="2">
    <source>
        <dbReference type="ARBA" id="ARBA00022840"/>
    </source>
</evidence>
<name>A0ABN3XPI2_9ACTN</name>
<keyword evidence="2" id="KW-0067">ATP-binding</keyword>
<keyword evidence="3" id="KW-1278">Translocase</keyword>
<dbReference type="InterPro" id="IPR003593">
    <property type="entry name" value="AAA+_ATPase"/>
</dbReference>
<dbReference type="PANTHER" id="PTHR43423:SF1">
    <property type="entry name" value="ABC TRANSPORTER I FAMILY MEMBER 17"/>
    <property type="match status" value="1"/>
</dbReference>
<dbReference type="PROSITE" id="PS50893">
    <property type="entry name" value="ABC_TRANSPORTER_2"/>
    <property type="match status" value="1"/>
</dbReference>
<dbReference type="Pfam" id="PF00005">
    <property type="entry name" value="ABC_tran"/>
    <property type="match status" value="1"/>
</dbReference>
<comment type="caution">
    <text evidence="5">The sequence shown here is derived from an EMBL/GenBank/DDBJ whole genome shotgun (WGS) entry which is preliminary data.</text>
</comment>
<proteinExistence type="predicted"/>
<dbReference type="InterPro" id="IPR003439">
    <property type="entry name" value="ABC_transporter-like_ATP-bd"/>
</dbReference>
<accession>A0ABN3XPI2</accession>
<sequence length="224" mass="23019">MSQAGFVLEGVGLRRGGAPVLTDISAHLPRGCCTLVTGPSGAGKSSLLRLLNRLAEPDTGRILLDGRPLSGHDPLLLRRRVALVAQHTALLTDSVAGELAVGRPALDAVCAADLLERVGLGACFLSRSTEGLSGGQVQRLGLARALATGPEVLLLDEPTSALDDTATGLVDDLLAAFVTDGGTAVLVSHRTAHARRLAGHALVLEAGRLTEAGDPARLRYLAAP</sequence>
<evidence type="ECO:0000313" key="6">
    <source>
        <dbReference type="Proteomes" id="UP001499930"/>
    </source>
</evidence>
<gene>
    <name evidence="5" type="ORF">GCM10017559_01360</name>
</gene>
<protein>
    <recommendedName>
        <fullName evidence="4">ABC transporter domain-containing protein</fullName>
    </recommendedName>
</protein>
<dbReference type="InterPro" id="IPR027417">
    <property type="entry name" value="P-loop_NTPase"/>
</dbReference>
<dbReference type="Proteomes" id="UP001499930">
    <property type="component" value="Unassembled WGS sequence"/>
</dbReference>
<evidence type="ECO:0000259" key="4">
    <source>
        <dbReference type="PROSITE" id="PS50893"/>
    </source>
</evidence>